<keyword evidence="2" id="KW-1185">Reference proteome</keyword>
<proteinExistence type="predicted"/>
<protein>
    <submittedName>
        <fullName evidence="1">Uncharacterized protein</fullName>
    </submittedName>
</protein>
<gene>
    <name evidence="1" type="ORF">HF577_22640</name>
</gene>
<comment type="caution">
    <text evidence="1">The sequence shown here is derived from an EMBL/GenBank/DDBJ whole genome shotgun (WGS) entry which is preliminary data.</text>
</comment>
<reference evidence="1 2" key="1">
    <citation type="submission" date="2020-04" db="EMBL/GenBank/DDBJ databases">
        <authorList>
            <person name="Klaysubun C."/>
            <person name="Duangmal K."/>
            <person name="Lipun K."/>
        </authorList>
    </citation>
    <scope>NUCLEOTIDE SEQUENCE [LARGE SCALE GENOMIC DNA]</scope>
    <source>
        <strain evidence="1 2">JCM 11839</strain>
    </source>
</reference>
<name>A0ABX1RHK6_9PSEU</name>
<dbReference type="EMBL" id="JAAXKY010000081">
    <property type="protein sequence ID" value="NMH79876.1"/>
    <property type="molecule type" value="Genomic_DNA"/>
</dbReference>
<dbReference type="RefSeq" id="WP_169397939.1">
    <property type="nucleotide sequence ID" value="NZ_BAAAJH010000017.1"/>
</dbReference>
<sequence>MDEQVLVATRRALHGVAESVIAGPQYRAHGTIRLTVSDGGFAGVASPLRVQGTELVGPAGRWPLRGTLGELGAAAGVDTGPPEGLYSDTSGVALDEPLAVDPAAAELILGWFGRGDAGLRAFLPEATPVLWPEHFDLGIDLDEVNYGISPGDAGHAFPYAYVGPWTPREGEFWNAPFGAVRPASDLPDAAAVAAFFAEGRSQA</sequence>
<evidence type="ECO:0000313" key="1">
    <source>
        <dbReference type="EMBL" id="NMH79876.1"/>
    </source>
</evidence>
<organism evidence="1 2">
    <name type="scientific">Pseudonocardia xinjiangensis</name>
    <dbReference type="NCBI Taxonomy" id="75289"/>
    <lineage>
        <taxon>Bacteria</taxon>
        <taxon>Bacillati</taxon>
        <taxon>Actinomycetota</taxon>
        <taxon>Actinomycetes</taxon>
        <taxon>Pseudonocardiales</taxon>
        <taxon>Pseudonocardiaceae</taxon>
        <taxon>Pseudonocardia</taxon>
    </lineage>
</organism>
<evidence type="ECO:0000313" key="2">
    <source>
        <dbReference type="Proteomes" id="UP001296706"/>
    </source>
</evidence>
<accession>A0ABX1RHK6</accession>
<dbReference type="Proteomes" id="UP001296706">
    <property type="component" value="Unassembled WGS sequence"/>
</dbReference>